<keyword evidence="3" id="KW-1185">Reference proteome</keyword>
<evidence type="ECO:0000313" key="1">
    <source>
        <dbReference type="EMBL" id="KAE9035429.1"/>
    </source>
</evidence>
<dbReference type="EMBL" id="QXFT01000510">
    <property type="protein sequence ID" value="KAE9341973.1"/>
    <property type="molecule type" value="Genomic_DNA"/>
</dbReference>
<dbReference type="EMBL" id="QXFU01000366">
    <property type="protein sequence ID" value="KAE9035429.1"/>
    <property type="molecule type" value="Genomic_DNA"/>
</dbReference>
<dbReference type="Proteomes" id="UP000435112">
    <property type="component" value="Unassembled WGS sequence"/>
</dbReference>
<evidence type="ECO:0000313" key="4">
    <source>
        <dbReference type="Proteomes" id="UP000435112"/>
    </source>
</evidence>
<dbReference type="AlphaFoldDB" id="A0A6A4FHD1"/>
<protein>
    <submittedName>
        <fullName evidence="2">Uncharacterized protein</fullName>
    </submittedName>
</protein>
<dbReference type="Proteomes" id="UP000434957">
    <property type="component" value="Unassembled WGS sequence"/>
</dbReference>
<proteinExistence type="predicted"/>
<dbReference type="OrthoDB" id="10279337at2759"/>
<name>A0A6A4FHD1_9STRA</name>
<evidence type="ECO:0000313" key="3">
    <source>
        <dbReference type="Proteomes" id="UP000434957"/>
    </source>
</evidence>
<gene>
    <name evidence="1" type="ORF">PR002_g7580</name>
    <name evidence="2" type="ORF">PR003_g9709</name>
</gene>
<reference evidence="2 3" key="1">
    <citation type="submission" date="2018-08" db="EMBL/GenBank/DDBJ databases">
        <title>Genomic investigation of the strawberry pathogen Phytophthora fragariae indicates pathogenicity is determined by transcriptional variation in three key races.</title>
        <authorList>
            <person name="Adams T.M."/>
            <person name="Armitage A.D."/>
            <person name="Sobczyk M.K."/>
            <person name="Bates H.J."/>
            <person name="Dunwell J.M."/>
            <person name="Nellist C.F."/>
            <person name="Harrison R.J."/>
        </authorList>
    </citation>
    <scope>NUCLEOTIDE SEQUENCE [LARGE SCALE GENOMIC DNA]</scope>
    <source>
        <strain evidence="1 4">SCRP324</strain>
        <strain evidence="2 3">SCRP333</strain>
    </source>
</reference>
<organism evidence="2 3">
    <name type="scientific">Phytophthora rubi</name>
    <dbReference type="NCBI Taxonomy" id="129364"/>
    <lineage>
        <taxon>Eukaryota</taxon>
        <taxon>Sar</taxon>
        <taxon>Stramenopiles</taxon>
        <taxon>Oomycota</taxon>
        <taxon>Peronosporomycetes</taxon>
        <taxon>Peronosporales</taxon>
        <taxon>Peronosporaceae</taxon>
        <taxon>Phytophthora</taxon>
    </lineage>
</organism>
<sequence length="57" mass="6265">MSIWGGTPSGADVKSLRDYTCELRGFTHRATSTSPTSVPIYSPHKLDAEIVVLSQHY</sequence>
<accession>A0A6A4FHD1</accession>
<comment type="caution">
    <text evidence="2">The sequence shown here is derived from an EMBL/GenBank/DDBJ whole genome shotgun (WGS) entry which is preliminary data.</text>
</comment>
<evidence type="ECO:0000313" key="2">
    <source>
        <dbReference type="EMBL" id="KAE9341973.1"/>
    </source>
</evidence>